<proteinExistence type="predicted"/>
<dbReference type="Gene3D" id="3.40.50.880">
    <property type="match status" value="1"/>
</dbReference>
<gene>
    <name evidence="1" type="ORF">B1A_20903</name>
</gene>
<dbReference type="PANTHER" id="PTHR11550">
    <property type="entry name" value="CTP SYNTHASE"/>
    <property type="match status" value="1"/>
</dbReference>
<dbReference type="GO" id="GO:0042802">
    <property type="term" value="F:identical protein binding"/>
    <property type="evidence" value="ECO:0007669"/>
    <property type="project" value="TreeGrafter"/>
</dbReference>
<dbReference type="PANTHER" id="PTHR11550:SF0">
    <property type="entry name" value="CTP SYNTHASE-RELATED"/>
    <property type="match status" value="1"/>
</dbReference>
<dbReference type="EMBL" id="AUZX01015438">
    <property type="protein sequence ID" value="EQD29030.1"/>
    <property type="molecule type" value="Genomic_DNA"/>
</dbReference>
<dbReference type="GO" id="GO:0006241">
    <property type="term" value="P:CTP biosynthetic process"/>
    <property type="evidence" value="ECO:0007669"/>
    <property type="project" value="TreeGrafter"/>
</dbReference>
<feature type="non-terminal residue" evidence="1">
    <location>
        <position position="83"/>
    </location>
</feature>
<dbReference type="InterPro" id="IPR029062">
    <property type="entry name" value="Class_I_gatase-like"/>
</dbReference>
<evidence type="ECO:0000313" key="1">
    <source>
        <dbReference type="EMBL" id="EQD29030.1"/>
    </source>
</evidence>
<reference evidence="1" key="1">
    <citation type="submission" date="2013-08" db="EMBL/GenBank/DDBJ databases">
        <authorList>
            <person name="Mendez C."/>
            <person name="Richter M."/>
            <person name="Ferrer M."/>
            <person name="Sanchez J."/>
        </authorList>
    </citation>
    <scope>NUCLEOTIDE SEQUENCE</scope>
</reference>
<sequence length="83" mass="9328">RQNLDRLILRYLKLPSPQAKLGPWKALVSNVTNAKRTVSIGIVGKYIDLHDSYKSLIEALSHAGARLGSRVSLEWIDSEEIEK</sequence>
<dbReference type="InterPro" id="IPR004468">
    <property type="entry name" value="CTP_synthase"/>
</dbReference>
<name>T0ZGY7_9ZZZZ</name>
<comment type="caution">
    <text evidence="1">The sequence shown here is derived from an EMBL/GenBank/DDBJ whole genome shotgun (WGS) entry which is preliminary data.</text>
</comment>
<dbReference type="GO" id="GO:0019856">
    <property type="term" value="P:pyrimidine nucleobase biosynthetic process"/>
    <property type="evidence" value="ECO:0007669"/>
    <property type="project" value="TreeGrafter"/>
</dbReference>
<feature type="non-terminal residue" evidence="1">
    <location>
        <position position="1"/>
    </location>
</feature>
<dbReference type="SUPFAM" id="SSF52317">
    <property type="entry name" value="Class I glutamine amidotransferase-like"/>
    <property type="match status" value="1"/>
</dbReference>
<protein>
    <submittedName>
        <fullName evidence="1">CTP synthetase</fullName>
    </submittedName>
</protein>
<accession>T0ZGY7</accession>
<reference evidence="1" key="2">
    <citation type="journal article" date="2014" name="ISME J.">
        <title>Microbial stratification in low pH oxic and suboxic macroscopic growths along an acid mine drainage.</title>
        <authorList>
            <person name="Mendez-Garcia C."/>
            <person name="Mesa V."/>
            <person name="Sprenger R.R."/>
            <person name="Richter M."/>
            <person name="Diez M.S."/>
            <person name="Solano J."/>
            <person name="Bargiela R."/>
            <person name="Golyshina O.V."/>
            <person name="Manteca A."/>
            <person name="Ramos J.L."/>
            <person name="Gallego J.R."/>
            <person name="Llorente I."/>
            <person name="Martins Dos Santos V.A."/>
            <person name="Jensen O.N."/>
            <person name="Pelaez A.I."/>
            <person name="Sanchez J."/>
            <person name="Ferrer M."/>
        </authorList>
    </citation>
    <scope>NUCLEOTIDE SEQUENCE</scope>
</reference>
<dbReference type="AlphaFoldDB" id="T0ZGY7"/>
<organism evidence="1">
    <name type="scientific">mine drainage metagenome</name>
    <dbReference type="NCBI Taxonomy" id="410659"/>
    <lineage>
        <taxon>unclassified sequences</taxon>
        <taxon>metagenomes</taxon>
        <taxon>ecological metagenomes</taxon>
    </lineage>
</organism>
<dbReference type="GO" id="GO:0003883">
    <property type="term" value="F:CTP synthase activity"/>
    <property type="evidence" value="ECO:0007669"/>
    <property type="project" value="InterPro"/>
</dbReference>